<dbReference type="Proteomes" id="UP000326939">
    <property type="component" value="Chromosome 16"/>
</dbReference>
<feature type="compositionally biased region" description="Basic and acidic residues" evidence="1">
    <location>
        <begin position="673"/>
        <end position="692"/>
    </location>
</feature>
<comment type="caution">
    <text evidence="3">The sequence shown here is derived from an EMBL/GenBank/DDBJ whole genome shotgun (WGS) entry which is preliminary data.</text>
</comment>
<feature type="compositionally biased region" description="Basic and acidic residues" evidence="1">
    <location>
        <begin position="1419"/>
        <end position="1439"/>
    </location>
</feature>
<feature type="compositionally biased region" description="Basic and acidic residues" evidence="1">
    <location>
        <begin position="203"/>
        <end position="214"/>
    </location>
</feature>
<feature type="region of interest" description="Disordered" evidence="1">
    <location>
        <begin position="1090"/>
        <end position="1112"/>
    </location>
</feature>
<sequence length="1439" mass="158933">MIRRYLKCCLGIKMGIDAKEFKAFMWRVVIFSINTCATLAQKYPFASCVLLSLLILYLFLPSVFFFLIYSLPFLGCTAVFIHYYLNPQRPRIQHGDERKERGISSIEARRLLQKNVSKNNDESDANAVKEEKNMVSSMISNDELIGRTALAEEKPKTIMEEKESCALHSEESSSDNVSIGENISELGQAPNPDDVSGDGFNEQPRKLQAGREVELESSSSEADDEEEEEESEKGGENAVQWTDYDQKNVMELGNSEIERNRRLEILIARRKARKSFKMNSIAGSGPRHPVLVARSNTFHVSKRSDEQIPGSAPSILLPTQNPFDLPYDPHEEKPNLMAGSFHEEFMADYLKEFPFCRHESFSSGNSFQDNRQGQHEGRGYSRSKMQSGNGNHDRLVDHLLFQGGETLRRNLSATDLMTEEPQSSNQVASKQERDREVGTTRIKLIDEKVEQSHCKDPSLGNGSDIQMDKGANAIKHNKILSNPSSFAEDIFNAKKAGNPESIQPPTFKFPEVFYDRAPNSLPCPVPKARVVAEPSYDSSPSAIDSTRMEEHFIYKLKPGHTPNHSIASDMHVEVSETGSPSLIEDGTASSNDDESLIYDGDSEKELTSGSEELWGASPLAPKDQEHAKALIQIYEEGEEGMTELGFSRARNEPEDPISRAEISQEDQAQSMKIDPKLSTHVKDQVEEVREQRPSNASDVVPPENSLEGTRLMEGSMAHTPSEMYFLKPQESPSASGNSAEEKKTNCDANDTISYDDREYLKSNENRHVGAENSIMQEVSGNLSEPAGGNNSTSNGNIKIESLFNPENCVAGIGDGTYNVNDSRFLISDHIEDSKSNEERKSEAERVMQAVIGDLSQPVESNSESSNYIESKSLNSPEKSREEEIFNNGNDPSVQIKDSVEDFKDVDQDSERLTEDSDIQSILMPVEAEDNPTSTQGSKEDQSTIEVGVSVVNQPFIDPTTSATLPEFMVEQVSNNSSLSSSPKSVLAYRIPADIGSTSDFSQLVDTGMEENLPITATQDTSLVVNDSIDHPSIDTKSEEPYDTQGMCTEEAIDTGNMNGSELDDEQIKENLKSRKNIEYESETLISNEASVELSKPLEEPQTADHLEGASARLEDNEASINVSKPDEDHFNSKVPGVIVEKEVESTNIPRDVAGEVNHISDASDPSINKNDDLEKLKSFEGSEGEPQFSTGHEIFAEPLKPASITSLEGHEYSPGVLTENDTIVATSQAIEEVYNSRTSKETDEFGTQIADQEIEDLFKPGEAVGSSETTMDVQGDPKDLIDQKAVLNPSTPAGDDDNILVTLEAKDSSADIIHNVKESEMCEVISSEKFKHVQDSEDESQILDRQEDIMEPLKAVGVTNSESTRDIEGESKKLADDEVNVTILSQPEGEINSSNDREETGDSGKSIVQENGMGISETSRGDDIARAVEDNKGKSEDKK</sequence>
<evidence type="ECO:0000313" key="4">
    <source>
        <dbReference type="Proteomes" id="UP000326939"/>
    </source>
</evidence>
<feature type="compositionally biased region" description="Basic and acidic residues" evidence="1">
    <location>
        <begin position="1095"/>
        <end position="1112"/>
    </location>
</feature>
<feature type="region of interest" description="Disordered" evidence="1">
    <location>
        <begin position="727"/>
        <end position="798"/>
    </location>
</feature>
<organism evidence="3 4">
    <name type="scientific">Salix brachista</name>
    <dbReference type="NCBI Taxonomy" id="2182728"/>
    <lineage>
        <taxon>Eukaryota</taxon>
        <taxon>Viridiplantae</taxon>
        <taxon>Streptophyta</taxon>
        <taxon>Embryophyta</taxon>
        <taxon>Tracheophyta</taxon>
        <taxon>Spermatophyta</taxon>
        <taxon>Magnoliopsida</taxon>
        <taxon>eudicotyledons</taxon>
        <taxon>Gunneridae</taxon>
        <taxon>Pentapetalae</taxon>
        <taxon>rosids</taxon>
        <taxon>fabids</taxon>
        <taxon>Malpighiales</taxon>
        <taxon>Salicaceae</taxon>
        <taxon>Saliceae</taxon>
        <taxon>Salix</taxon>
    </lineage>
</organism>
<feature type="region of interest" description="Disordered" evidence="1">
    <location>
        <begin position="1355"/>
        <end position="1439"/>
    </location>
</feature>
<keyword evidence="4" id="KW-1185">Reference proteome</keyword>
<evidence type="ECO:0000256" key="1">
    <source>
        <dbReference type="SAM" id="MobiDB-lite"/>
    </source>
</evidence>
<accession>A0A5N5JMB4</accession>
<dbReference type="EMBL" id="VDCV01000016">
    <property type="protein sequence ID" value="KAB5520379.1"/>
    <property type="molecule type" value="Genomic_DNA"/>
</dbReference>
<evidence type="ECO:0000256" key="2">
    <source>
        <dbReference type="SAM" id="Phobius"/>
    </source>
</evidence>
<feature type="region of interest" description="Disordered" evidence="1">
    <location>
        <begin position="852"/>
        <end position="897"/>
    </location>
</feature>
<feature type="compositionally biased region" description="Polar residues" evidence="1">
    <location>
        <begin position="415"/>
        <end position="429"/>
    </location>
</feature>
<feature type="compositionally biased region" description="Polar residues" evidence="1">
    <location>
        <begin position="362"/>
        <end position="371"/>
    </location>
</feature>
<feature type="region of interest" description="Disordered" evidence="1">
    <location>
        <begin position="641"/>
        <end position="708"/>
    </location>
</feature>
<feature type="region of interest" description="Disordered" evidence="1">
    <location>
        <begin position="573"/>
        <end position="624"/>
    </location>
</feature>
<feature type="compositionally biased region" description="Basic and acidic residues" evidence="1">
    <location>
        <begin position="754"/>
        <end position="769"/>
    </location>
</feature>
<dbReference type="PANTHER" id="PTHR33870">
    <property type="entry name" value="CARDIOMYOPATHY-ASSOCIATED PROTEIN"/>
    <property type="match status" value="1"/>
</dbReference>
<name>A0A5N5JMB4_9ROSI</name>
<feature type="compositionally biased region" description="Polar residues" evidence="1">
    <location>
        <begin position="773"/>
        <end position="796"/>
    </location>
</feature>
<dbReference type="PANTHER" id="PTHR33870:SF16">
    <property type="entry name" value="PROTEIN, PUTATIVE-RELATED"/>
    <property type="match status" value="1"/>
</dbReference>
<feature type="transmembrane region" description="Helical" evidence="2">
    <location>
        <begin position="43"/>
        <end position="60"/>
    </location>
</feature>
<keyword evidence="2" id="KW-1133">Transmembrane helix</keyword>
<proteinExistence type="predicted"/>
<evidence type="ECO:0000313" key="3">
    <source>
        <dbReference type="EMBL" id="KAB5520379.1"/>
    </source>
</evidence>
<feature type="compositionally biased region" description="Low complexity" evidence="1">
    <location>
        <begin position="859"/>
        <end position="872"/>
    </location>
</feature>
<feature type="region of interest" description="Disordered" evidence="1">
    <location>
        <begin position="183"/>
        <end position="242"/>
    </location>
</feature>
<feature type="compositionally biased region" description="Acidic residues" evidence="1">
    <location>
        <begin position="591"/>
        <end position="600"/>
    </location>
</feature>
<feature type="region of interest" description="Disordered" evidence="1">
    <location>
        <begin position="362"/>
        <end position="392"/>
    </location>
</feature>
<feature type="compositionally biased region" description="Acidic residues" evidence="1">
    <location>
        <begin position="221"/>
        <end position="231"/>
    </location>
</feature>
<feature type="region of interest" description="Disordered" evidence="1">
    <location>
        <begin position="415"/>
        <end position="436"/>
    </location>
</feature>
<keyword evidence="2" id="KW-0812">Transmembrane</keyword>
<reference evidence="4" key="1">
    <citation type="journal article" date="2019" name="Gigascience">
        <title>De novo genome assembly of the endangered Acer yangbiense, a plant species with extremely small populations endemic to Yunnan Province, China.</title>
        <authorList>
            <person name="Yang J."/>
            <person name="Wariss H.M."/>
            <person name="Tao L."/>
            <person name="Zhang R."/>
            <person name="Yun Q."/>
            <person name="Hollingsworth P."/>
            <person name="Dao Z."/>
            <person name="Luo G."/>
            <person name="Guo H."/>
            <person name="Ma Y."/>
            <person name="Sun W."/>
        </authorList>
    </citation>
    <scope>NUCLEOTIDE SEQUENCE [LARGE SCALE GENOMIC DNA]</scope>
    <source>
        <strain evidence="4">cv. br00</strain>
    </source>
</reference>
<keyword evidence="2" id="KW-0472">Membrane</keyword>
<gene>
    <name evidence="3" type="ORF">DKX38_024698</name>
</gene>
<protein>
    <submittedName>
        <fullName evidence="3">Uncharacterized protein</fullName>
    </submittedName>
</protein>
<feature type="compositionally biased region" description="Basic and acidic residues" evidence="1">
    <location>
        <begin position="649"/>
        <end position="658"/>
    </location>
</feature>
<feature type="compositionally biased region" description="Basic and acidic residues" evidence="1">
    <location>
        <begin position="1363"/>
        <end position="1376"/>
    </location>
</feature>
<feature type="region of interest" description="Disordered" evidence="1">
    <location>
        <begin position="1145"/>
        <end position="1171"/>
    </location>
</feature>